<evidence type="ECO:0000259" key="3">
    <source>
        <dbReference type="Pfam" id="PF23559"/>
    </source>
</evidence>
<evidence type="ECO:0000259" key="4">
    <source>
        <dbReference type="Pfam" id="PF23598"/>
    </source>
</evidence>
<proteinExistence type="predicted"/>
<feature type="domain" description="Disease resistance R13L4/SHOC-2-like LRR" evidence="4">
    <location>
        <begin position="145"/>
        <end position="267"/>
    </location>
</feature>
<comment type="caution">
    <text evidence="5">The sequence shown here is derived from an EMBL/GenBank/DDBJ whole genome shotgun (WGS) entry which is preliminary data.</text>
</comment>
<name>A0AA88JBB1_FICCA</name>
<dbReference type="Gene3D" id="3.80.10.10">
    <property type="entry name" value="Ribonuclease Inhibitor"/>
    <property type="match status" value="1"/>
</dbReference>
<evidence type="ECO:0000256" key="1">
    <source>
        <dbReference type="ARBA" id="ARBA00022737"/>
    </source>
</evidence>
<gene>
    <name evidence="5" type="ORF">TIFTF001_036533</name>
</gene>
<dbReference type="Gene3D" id="1.10.10.10">
    <property type="entry name" value="Winged helix-like DNA-binding domain superfamily/Winged helix DNA-binding domain"/>
    <property type="match status" value="1"/>
</dbReference>
<dbReference type="Pfam" id="PF23598">
    <property type="entry name" value="LRR_14"/>
    <property type="match status" value="1"/>
</dbReference>
<organism evidence="5 6">
    <name type="scientific">Ficus carica</name>
    <name type="common">Common fig</name>
    <dbReference type="NCBI Taxonomy" id="3494"/>
    <lineage>
        <taxon>Eukaryota</taxon>
        <taxon>Viridiplantae</taxon>
        <taxon>Streptophyta</taxon>
        <taxon>Embryophyta</taxon>
        <taxon>Tracheophyta</taxon>
        <taxon>Spermatophyta</taxon>
        <taxon>Magnoliopsida</taxon>
        <taxon>eudicotyledons</taxon>
        <taxon>Gunneridae</taxon>
        <taxon>Pentapetalae</taxon>
        <taxon>rosids</taxon>
        <taxon>fabids</taxon>
        <taxon>Rosales</taxon>
        <taxon>Moraceae</taxon>
        <taxon>Ficeae</taxon>
        <taxon>Ficus</taxon>
    </lineage>
</organism>
<keyword evidence="2" id="KW-0611">Plant defense</keyword>
<dbReference type="AlphaFoldDB" id="A0AA88JBB1"/>
<reference evidence="5" key="1">
    <citation type="submission" date="2023-07" db="EMBL/GenBank/DDBJ databases">
        <title>draft genome sequence of fig (Ficus carica).</title>
        <authorList>
            <person name="Takahashi T."/>
            <person name="Nishimura K."/>
        </authorList>
    </citation>
    <scope>NUCLEOTIDE SEQUENCE</scope>
</reference>
<dbReference type="PANTHER" id="PTHR23155">
    <property type="entry name" value="DISEASE RESISTANCE PROTEIN RP"/>
    <property type="match status" value="1"/>
</dbReference>
<dbReference type="FunFam" id="1.10.10.10:FF:000322">
    <property type="entry name" value="Probable disease resistance protein At1g63360"/>
    <property type="match status" value="1"/>
</dbReference>
<accession>A0AA88JBB1</accession>
<dbReference type="Proteomes" id="UP001187192">
    <property type="component" value="Unassembled WGS sequence"/>
</dbReference>
<feature type="domain" description="Disease resistance protein winged helix" evidence="3">
    <location>
        <begin position="49"/>
        <end position="121"/>
    </location>
</feature>
<dbReference type="InterPro" id="IPR032675">
    <property type="entry name" value="LRR_dom_sf"/>
</dbReference>
<keyword evidence="6" id="KW-1185">Reference proteome</keyword>
<dbReference type="InterPro" id="IPR044974">
    <property type="entry name" value="Disease_R_plants"/>
</dbReference>
<dbReference type="EMBL" id="BTGU01000458">
    <property type="protein sequence ID" value="GMN67477.1"/>
    <property type="molecule type" value="Genomic_DNA"/>
</dbReference>
<protein>
    <submittedName>
        <fullName evidence="5">Uncharacterized protein</fullName>
    </submittedName>
</protein>
<dbReference type="Pfam" id="PF23559">
    <property type="entry name" value="WHD_DRP"/>
    <property type="match status" value="1"/>
</dbReference>
<dbReference type="InterPro" id="IPR058922">
    <property type="entry name" value="WHD_DRP"/>
</dbReference>
<dbReference type="PANTHER" id="PTHR23155:SF1052">
    <property type="entry name" value="DISEASE RESISTANCE PROTEIN RPM1"/>
    <property type="match status" value="1"/>
</dbReference>
<dbReference type="InterPro" id="IPR036388">
    <property type="entry name" value="WH-like_DNA-bd_sf"/>
</dbReference>
<dbReference type="SUPFAM" id="SSF52047">
    <property type="entry name" value="RNI-like"/>
    <property type="match status" value="1"/>
</dbReference>
<sequence length="285" mass="33467">MSEWTELLDNFDDEIGKTPFLIEEVARNFYHNYDELSSRSRLCLLYFGIFPKDCLFPDAKLVKLWITEENFVKEEVAKKLEQVAEIYLNDLINRNLVQVSRINYDGTQRMCKVHGFLHHIITARAKWQSFFQILKRTTSRLVEDSKMLSFKLLELLDFENAPLDDLPNEVGYLSVLKYLSLRNTNIKTLLKSVGWMINLQTLDVRNTSMRELPIHIRKVRKLRHLMASAHHSKSSALGVMEEIEKLRQLRWLSISKLTTDMINTLCSFIEKMNHLESRSLNLSND</sequence>
<evidence type="ECO:0000256" key="2">
    <source>
        <dbReference type="ARBA" id="ARBA00022821"/>
    </source>
</evidence>
<dbReference type="InterPro" id="IPR055414">
    <property type="entry name" value="LRR_R13L4/SHOC2-like"/>
</dbReference>
<keyword evidence="1" id="KW-0677">Repeat</keyword>
<evidence type="ECO:0000313" key="5">
    <source>
        <dbReference type="EMBL" id="GMN67477.1"/>
    </source>
</evidence>
<dbReference type="GO" id="GO:0098542">
    <property type="term" value="P:defense response to other organism"/>
    <property type="evidence" value="ECO:0007669"/>
    <property type="project" value="TreeGrafter"/>
</dbReference>
<evidence type="ECO:0000313" key="6">
    <source>
        <dbReference type="Proteomes" id="UP001187192"/>
    </source>
</evidence>